<proteinExistence type="predicted"/>
<feature type="compositionally biased region" description="Pro residues" evidence="7">
    <location>
        <begin position="315"/>
        <end position="328"/>
    </location>
</feature>
<feature type="compositionally biased region" description="Basic and acidic residues" evidence="7">
    <location>
        <begin position="162"/>
        <end position="174"/>
    </location>
</feature>
<feature type="signal peptide" evidence="8">
    <location>
        <begin position="1"/>
        <end position="23"/>
    </location>
</feature>
<dbReference type="AlphaFoldDB" id="A0A0T6BEI9"/>
<dbReference type="GO" id="GO:0000122">
    <property type="term" value="P:negative regulation of transcription by RNA polymerase II"/>
    <property type="evidence" value="ECO:0007669"/>
    <property type="project" value="TreeGrafter"/>
</dbReference>
<dbReference type="PANTHER" id="PTHR10825:SF29">
    <property type="entry name" value="POLYCOMB GROUP RING FINGER PROTEIN 1"/>
    <property type="match status" value="1"/>
</dbReference>
<feature type="region of interest" description="Disordered" evidence="7">
    <location>
        <begin position="426"/>
        <end position="450"/>
    </location>
</feature>
<feature type="compositionally biased region" description="Basic and acidic residues" evidence="7">
    <location>
        <begin position="186"/>
        <end position="217"/>
    </location>
</feature>
<feature type="region of interest" description="Disordered" evidence="7">
    <location>
        <begin position="310"/>
        <end position="354"/>
    </location>
</feature>
<evidence type="ECO:0000256" key="7">
    <source>
        <dbReference type="SAM" id="MobiDB-lite"/>
    </source>
</evidence>
<dbReference type="Proteomes" id="UP000051574">
    <property type="component" value="Unassembled WGS sequence"/>
</dbReference>
<keyword evidence="4" id="KW-0862">Zinc</keyword>
<feature type="region of interest" description="Disordered" evidence="7">
    <location>
        <begin position="776"/>
        <end position="800"/>
    </location>
</feature>
<dbReference type="InterPro" id="IPR018957">
    <property type="entry name" value="Znf_C3HC4_RING-type"/>
</dbReference>
<dbReference type="Pfam" id="PF16207">
    <property type="entry name" value="RAWUL"/>
    <property type="match status" value="1"/>
</dbReference>
<dbReference type="PROSITE" id="PS00518">
    <property type="entry name" value="ZF_RING_1"/>
    <property type="match status" value="1"/>
</dbReference>
<feature type="compositionally biased region" description="Polar residues" evidence="7">
    <location>
        <begin position="690"/>
        <end position="707"/>
    </location>
</feature>
<feature type="compositionally biased region" description="Basic residues" evidence="7">
    <location>
        <begin position="515"/>
        <end position="531"/>
    </location>
</feature>
<feature type="compositionally biased region" description="Basic and acidic residues" evidence="7">
    <location>
        <begin position="532"/>
        <end position="552"/>
    </location>
</feature>
<feature type="compositionally biased region" description="Low complexity" evidence="7">
    <location>
        <begin position="776"/>
        <end position="788"/>
    </location>
</feature>
<dbReference type="GO" id="GO:0008270">
    <property type="term" value="F:zinc ion binding"/>
    <property type="evidence" value="ECO:0007669"/>
    <property type="project" value="UniProtKB-KW"/>
</dbReference>
<evidence type="ECO:0000256" key="8">
    <source>
        <dbReference type="SAM" id="SignalP"/>
    </source>
</evidence>
<dbReference type="InterPro" id="IPR032443">
    <property type="entry name" value="RAWUL"/>
</dbReference>
<gene>
    <name evidence="10" type="ORF">AMK59_880</name>
</gene>
<feature type="compositionally biased region" description="Low complexity" evidence="7">
    <location>
        <begin position="604"/>
        <end position="615"/>
    </location>
</feature>
<dbReference type="CDD" id="cd17082">
    <property type="entry name" value="RAWUL_PCGF2_like"/>
    <property type="match status" value="1"/>
</dbReference>
<dbReference type="OrthoDB" id="1305878at2759"/>
<feature type="compositionally biased region" description="Basic and acidic residues" evidence="7">
    <location>
        <begin position="563"/>
        <end position="579"/>
    </location>
</feature>
<evidence type="ECO:0000256" key="1">
    <source>
        <dbReference type="ARBA" id="ARBA00004123"/>
    </source>
</evidence>
<dbReference type="FunFam" id="3.30.40.10:FF:000033">
    <property type="entry name" value="Polycomb group RING finger protein 3"/>
    <property type="match status" value="1"/>
</dbReference>
<evidence type="ECO:0000313" key="10">
    <source>
        <dbReference type="EMBL" id="KRT85665.1"/>
    </source>
</evidence>
<comment type="caution">
    <text evidence="10">The sequence shown here is derived from an EMBL/GenBank/DDBJ whole genome shotgun (WGS) entry which is preliminary data.</text>
</comment>
<dbReference type="InterPro" id="IPR013083">
    <property type="entry name" value="Znf_RING/FYVE/PHD"/>
</dbReference>
<dbReference type="PANTHER" id="PTHR10825">
    <property type="entry name" value="RING FINGER DOMAIN-CONTAINING, POLYCOMB GROUP COMPONENT"/>
    <property type="match status" value="1"/>
</dbReference>
<feature type="compositionally biased region" description="Basic and acidic residues" evidence="7">
    <location>
        <begin position="370"/>
        <end position="379"/>
    </location>
</feature>
<dbReference type="PROSITE" id="PS50089">
    <property type="entry name" value="ZF_RING_2"/>
    <property type="match status" value="1"/>
</dbReference>
<evidence type="ECO:0000256" key="5">
    <source>
        <dbReference type="ARBA" id="ARBA00023242"/>
    </source>
</evidence>
<keyword evidence="11" id="KW-1185">Reference proteome</keyword>
<evidence type="ECO:0000256" key="2">
    <source>
        <dbReference type="ARBA" id="ARBA00022723"/>
    </source>
</evidence>
<keyword evidence="2" id="KW-0479">Metal-binding</keyword>
<accession>A0A0T6BEI9</accession>
<dbReference type="EMBL" id="LJIG01001275">
    <property type="protein sequence ID" value="KRT85665.1"/>
    <property type="molecule type" value="Genomic_DNA"/>
</dbReference>
<dbReference type="SMART" id="SM00184">
    <property type="entry name" value="RING"/>
    <property type="match status" value="1"/>
</dbReference>
<keyword evidence="5" id="KW-0539">Nucleus</keyword>
<organism evidence="10 11">
    <name type="scientific">Oryctes borbonicus</name>
    <dbReference type="NCBI Taxonomy" id="1629725"/>
    <lineage>
        <taxon>Eukaryota</taxon>
        <taxon>Metazoa</taxon>
        <taxon>Ecdysozoa</taxon>
        <taxon>Arthropoda</taxon>
        <taxon>Hexapoda</taxon>
        <taxon>Insecta</taxon>
        <taxon>Pterygota</taxon>
        <taxon>Neoptera</taxon>
        <taxon>Endopterygota</taxon>
        <taxon>Coleoptera</taxon>
        <taxon>Polyphaga</taxon>
        <taxon>Scarabaeiformia</taxon>
        <taxon>Scarabaeidae</taxon>
        <taxon>Dynastinae</taxon>
        <taxon>Oryctes</taxon>
    </lineage>
</organism>
<evidence type="ECO:0000256" key="3">
    <source>
        <dbReference type="ARBA" id="ARBA00022771"/>
    </source>
</evidence>
<evidence type="ECO:0000313" key="11">
    <source>
        <dbReference type="Proteomes" id="UP000051574"/>
    </source>
</evidence>
<feature type="region of interest" description="Disordered" evidence="7">
    <location>
        <begin position="471"/>
        <end position="635"/>
    </location>
</feature>
<reference evidence="10 11" key="1">
    <citation type="submission" date="2015-09" db="EMBL/GenBank/DDBJ databases">
        <title>Draft genome of the scarab beetle Oryctes borbonicus.</title>
        <authorList>
            <person name="Meyer J.M."/>
            <person name="Markov G.V."/>
            <person name="Baskaran P."/>
            <person name="Herrmann M."/>
            <person name="Sommer R.J."/>
            <person name="Roedelsperger C."/>
        </authorList>
    </citation>
    <scope>NUCLEOTIDE SEQUENCE [LARGE SCALE GENOMIC DNA]</scope>
    <source>
        <strain evidence="10">OB123</strain>
        <tissue evidence="10">Whole animal</tissue>
    </source>
</reference>
<comment type="subcellular location">
    <subcellularLocation>
        <location evidence="1">Nucleus</location>
    </subcellularLocation>
</comment>
<feature type="compositionally biased region" description="Basic and acidic residues" evidence="7">
    <location>
        <begin position="617"/>
        <end position="626"/>
    </location>
</feature>
<feature type="region of interest" description="Disordered" evidence="7">
    <location>
        <begin position="688"/>
        <end position="713"/>
    </location>
</feature>
<sequence length="1020" mass="116831">MNPSRPVYLKLLNSFLTCPLCSGYYIDATTLVDCMHSFCKSCILKHFENNKLVCPTCNVVCKKKENFSYYKSDMQLQTLVYKIIPGLYAKEIQRREEFYRTAGVRASSSCSDDSVIGDNMQEHEEWIHTIGDENQFLSPDDSISLSLEFYQQNLDTTQSQKAMDRRKLDSKDSDSNNFSAVNISDRNVDNKESDKEDNIDKSQCDKSDSKSKEEQKLRDRRYLQCPAAVSMTHLQKFIRMKYALLSEHKVDIIHEGEVLPSHFTLMDIAYIFKWKRVKPMRFFYRIFTPMKIRPIRIINTSLTGQKQLQIVPVTSNPPPPPDVKPSEPPTAKKSPPREAIASTTTVLENEENNKEKERLMAELQLQSRAKLAESRDSPEKNQNCRYGKTYERNNDLPNNILIGEKRKREIEDNDRDRIFVEKKKKVEHVQPKFERKPEQNEEETNCVFDYEEPDKEELKRFAEKRDREWQMLKHPEDEHRPYKKRKKNKHSKGEKRKMHAEITSEVSNKQESIKLKVKLTPHNGHKHSKHKSQNEDRNSLETRKEKLREMRQIRHKSLTIEENIPKAIEDKSRNEETKSEFTITLAKTTSETQTRTTEVEMKSSETQTKSSETQTISRDEAKEKPEGLFSGKTLRSDFTIKTTASKEICNKQAIVQTEKVDLIDKTVPKPISRITYTKPNPEILEKKAQSTKSLQQQISKLHQQSSLKPKESNKVEALKIEKKVTFSNEKPHLLNTQYPSGFTVSKIEAGVKKKPEIEDANQDKRPTLEITLINPTPTSVEATSTVTASKQSPSVTTKRPLPATIPLEKIKSIKSITTLSGISIIPKVSEKCDNIGALDLSKPHRSSDTKIELNKNGLNANGNGLKPITPVADKGPLSNLQMLSKVATEHPNINKTLNMQNKPRQQMPSLQNIKVSNVQNQPVNKPANLAKIPKLNEISKGQFRLSNSPRTMRPNQNQSIRNIPNPSLLVKQHQNRINSLNITQNTSEKDVKNGETAVPEVAKKEETKSAEKCDITVSKS</sequence>
<dbReference type="GO" id="GO:1990841">
    <property type="term" value="F:promoter-specific chromatin binding"/>
    <property type="evidence" value="ECO:0007669"/>
    <property type="project" value="TreeGrafter"/>
</dbReference>
<dbReference type="SUPFAM" id="SSF57850">
    <property type="entry name" value="RING/U-box"/>
    <property type="match status" value="1"/>
</dbReference>
<dbReference type="InterPro" id="IPR017907">
    <property type="entry name" value="Znf_RING_CS"/>
</dbReference>
<feature type="compositionally biased region" description="Acidic residues" evidence="7">
    <location>
        <begin position="440"/>
        <end position="450"/>
    </location>
</feature>
<feature type="domain" description="RING-type" evidence="9">
    <location>
        <begin position="18"/>
        <end position="58"/>
    </location>
</feature>
<name>A0A0T6BEI9_9SCAR</name>
<protein>
    <submittedName>
        <fullName evidence="10">Zinc finger protein</fullName>
    </submittedName>
</protein>
<evidence type="ECO:0000256" key="4">
    <source>
        <dbReference type="ARBA" id="ARBA00022833"/>
    </source>
</evidence>
<feature type="region of interest" description="Disordered" evidence="7">
    <location>
        <begin position="367"/>
        <end position="391"/>
    </location>
</feature>
<feature type="compositionally biased region" description="Basic residues" evidence="7">
    <location>
        <begin position="481"/>
        <end position="498"/>
    </location>
</feature>
<evidence type="ECO:0000256" key="6">
    <source>
        <dbReference type="PROSITE-ProRule" id="PRU00175"/>
    </source>
</evidence>
<keyword evidence="3 6" id="KW-0863">Zinc-finger</keyword>
<dbReference type="Gene3D" id="3.10.20.90">
    <property type="entry name" value="Phosphatidylinositol 3-kinase Catalytic Subunit, Chain A, domain 1"/>
    <property type="match status" value="1"/>
</dbReference>
<keyword evidence="8" id="KW-0732">Signal</keyword>
<feature type="compositionally biased region" description="Basic and acidic residues" evidence="7">
    <location>
        <begin position="427"/>
        <end position="439"/>
    </location>
</feature>
<dbReference type="Gene3D" id="3.30.40.10">
    <property type="entry name" value="Zinc/RING finger domain, C3HC4 (zinc finger)"/>
    <property type="match status" value="1"/>
</dbReference>
<dbReference type="GO" id="GO:0035102">
    <property type="term" value="C:PRC1 complex"/>
    <property type="evidence" value="ECO:0007669"/>
    <property type="project" value="TreeGrafter"/>
</dbReference>
<dbReference type="Pfam" id="PF00097">
    <property type="entry name" value="zf-C3HC4"/>
    <property type="match status" value="1"/>
</dbReference>
<feature type="region of interest" description="Disordered" evidence="7">
    <location>
        <begin position="156"/>
        <end position="217"/>
    </location>
</feature>
<evidence type="ECO:0000259" key="9">
    <source>
        <dbReference type="PROSITE" id="PS50089"/>
    </source>
</evidence>
<feature type="chain" id="PRO_5006668610" evidence="8">
    <location>
        <begin position="24"/>
        <end position="1020"/>
    </location>
</feature>
<feature type="compositionally biased region" description="Basic and acidic residues" evidence="7">
    <location>
        <begin position="471"/>
        <end position="480"/>
    </location>
</feature>
<dbReference type="InterPro" id="IPR001841">
    <property type="entry name" value="Znf_RING"/>
</dbReference>